<evidence type="ECO:0000256" key="4">
    <source>
        <dbReference type="ARBA" id="ARBA00022801"/>
    </source>
</evidence>
<dbReference type="AlphaFoldDB" id="A0A2P6MHS6"/>
<dbReference type="InterPro" id="IPR001119">
    <property type="entry name" value="SLH_dom"/>
</dbReference>
<evidence type="ECO:0000256" key="1">
    <source>
        <dbReference type="ARBA" id="ARBA00007074"/>
    </source>
</evidence>
<dbReference type="Pfam" id="PF00395">
    <property type="entry name" value="SLH"/>
    <property type="match status" value="3"/>
</dbReference>
<dbReference type="EMBL" id="PVNS01000006">
    <property type="protein sequence ID" value="PRO65800.1"/>
    <property type="molecule type" value="Genomic_DNA"/>
</dbReference>
<dbReference type="PANTHER" id="PTHR47053">
    <property type="entry name" value="MUREIN DD-ENDOPEPTIDASE MEPH-RELATED"/>
    <property type="match status" value="1"/>
</dbReference>
<sequence length="370" mass="40661">MDAHLFLFFGGMCMTLVISMVLSAILFFSPGESFSDDLLTEAEEQLGAPYEFGGTTPEGFDCSGFAGYVFAQFDVILPRSTSEQFYFGESVKKEDLQAGDIVFFQTRGDRVSHSGIYIEDGEFIHASATNGISISSIEDPYYWKERYLGARRVFEESDDGIRTLGDIDQARKRSAEAAVEAEAEELEEEVRDWSYSSVPYFTDVASEYWAFSSIQAFTEAGILAVDDKTFYPADGATRGVIAELLTTALELDPAEPEFDDVDTSHVSSDSIGAVAEAGYMNGIGSGLFEPDRVLTRAELAVVLANLFELDLSPEGNAPFDDLELTHWAYPAVEAMHRDGLIGGYEDGTFRAANDVTRAEAVTMLLRALKR</sequence>
<dbReference type="Gene3D" id="3.90.1720.10">
    <property type="entry name" value="endopeptidase domain like (from Nostoc punctiforme)"/>
    <property type="match status" value="1"/>
</dbReference>
<dbReference type="InterPro" id="IPR000064">
    <property type="entry name" value="NLP_P60_dom"/>
</dbReference>
<dbReference type="Proteomes" id="UP000243650">
    <property type="component" value="Unassembled WGS sequence"/>
</dbReference>
<dbReference type="InterPro" id="IPR051202">
    <property type="entry name" value="Peptidase_C40"/>
</dbReference>
<proteinExistence type="inferred from homology"/>
<name>A0A2P6MHS6_ALKUR</name>
<keyword evidence="10" id="KW-1185">Reference proteome</keyword>
<keyword evidence="4" id="KW-0378">Hydrolase</keyword>
<dbReference type="PANTHER" id="PTHR47053:SF1">
    <property type="entry name" value="MUREIN DD-ENDOPEPTIDASE MEPH-RELATED"/>
    <property type="match status" value="1"/>
</dbReference>
<keyword evidence="6" id="KW-1133">Transmembrane helix</keyword>
<keyword evidence="6" id="KW-0812">Transmembrane</keyword>
<evidence type="ECO:0000256" key="6">
    <source>
        <dbReference type="SAM" id="Phobius"/>
    </source>
</evidence>
<keyword evidence="3" id="KW-0732">Signal</keyword>
<evidence type="ECO:0000256" key="5">
    <source>
        <dbReference type="ARBA" id="ARBA00022807"/>
    </source>
</evidence>
<evidence type="ECO:0000256" key="2">
    <source>
        <dbReference type="ARBA" id="ARBA00022670"/>
    </source>
</evidence>
<dbReference type="PROSITE" id="PS51272">
    <property type="entry name" value="SLH"/>
    <property type="match status" value="3"/>
</dbReference>
<comment type="similarity">
    <text evidence="1">Belongs to the peptidase C40 family.</text>
</comment>
<dbReference type="GO" id="GO:0008234">
    <property type="term" value="F:cysteine-type peptidase activity"/>
    <property type="evidence" value="ECO:0007669"/>
    <property type="project" value="UniProtKB-KW"/>
</dbReference>
<evidence type="ECO:0000313" key="10">
    <source>
        <dbReference type="Proteomes" id="UP000243650"/>
    </source>
</evidence>
<dbReference type="GO" id="GO:0006508">
    <property type="term" value="P:proteolysis"/>
    <property type="evidence" value="ECO:0007669"/>
    <property type="project" value="UniProtKB-KW"/>
</dbReference>
<comment type="caution">
    <text evidence="9">The sequence shown here is derived from an EMBL/GenBank/DDBJ whole genome shotgun (WGS) entry which is preliminary data.</text>
</comment>
<evidence type="ECO:0000313" key="9">
    <source>
        <dbReference type="EMBL" id="PRO65800.1"/>
    </source>
</evidence>
<reference evidence="9 10" key="1">
    <citation type="submission" date="2018-03" db="EMBL/GenBank/DDBJ databases">
        <title>Bacillus urumqiensis sp. nov., a moderately haloalkaliphilic bacterium isolated from a salt lake.</title>
        <authorList>
            <person name="Zhao B."/>
            <person name="Liao Z."/>
        </authorList>
    </citation>
    <scope>NUCLEOTIDE SEQUENCE [LARGE SCALE GENOMIC DNA]</scope>
    <source>
        <strain evidence="9 10">BZ-SZ-XJ18</strain>
    </source>
</reference>
<evidence type="ECO:0000259" key="7">
    <source>
        <dbReference type="PROSITE" id="PS51272"/>
    </source>
</evidence>
<feature type="domain" description="NlpC/P60" evidence="8">
    <location>
        <begin position="32"/>
        <end position="154"/>
    </location>
</feature>
<dbReference type="SUPFAM" id="SSF54001">
    <property type="entry name" value="Cysteine proteinases"/>
    <property type="match status" value="1"/>
</dbReference>
<evidence type="ECO:0000256" key="3">
    <source>
        <dbReference type="ARBA" id="ARBA00022729"/>
    </source>
</evidence>
<dbReference type="PROSITE" id="PS51935">
    <property type="entry name" value="NLPC_P60"/>
    <property type="match status" value="1"/>
</dbReference>
<accession>A0A2P6MHS6</accession>
<dbReference type="Pfam" id="PF00877">
    <property type="entry name" value="NLPC_P60"/>
    <property type="match status" value="1"/>
</dbReference>
<protein>
    <recommendedName>
        <fullName evidence="11">Hydrolase Nlp/P60</fullName>
    </recommendedName>
</protein>
<evidence type="ECO:0008006" key="11">
    <source>
        <dbReference type="Google" id="ProtNLM"/>
    </source>
</evidence>
<feature type="domain" description="SLH" evidence="7">
    <location>
        <begin position="315"/>
        <end position="370"/>
    </location>
</feature>
<keyword evidence="5" id="KW-0788">Thiol protease</keyword>
<dbReference type="InterPro" id="IPR038765">
    <property type="entry name" value="Papain-like_cys_pep_sf"/>
</dbReference>
<feature type="domain" description="SLH" evidence="7">
    <location>
        <begin position="254"/>
        <end position="314"/>
    </location>
</feature>
<feature type="domain" description="SLH" evidence="7">
    <location>
        <begin position="197"/>
        <end position="253"/>
    </location>
</feature>
<dbReference type="OrthoDB" id="9813368at2"/>
<keyword evidence="2" id="KW-0645">Protease</keyword>
<keyword evidence="6" id="KW-0472">Membrane</keyword>
<evidence type="ECO:0000259" key="8">
    <source>
        <dbReference type="PROSITE" id="PS51935"/>
    </source>
</evidence>
<feature type="transmembrane region" description="Helical" evidence="6">
    <location>
        <begin position="6"/>
        <end position="28"/>
    </location>
</feature>
<gene>
    <name evidence="9" type="ORF">C6I21_07840</name>
</gene>
<organism evidence="9 10">
    <name type="scientific">Alkalicoccus urumqiensis</name>
    <name type="common">Bacillus urumqiensis</name>
    <dbReference type="NCBI Taxonomy" id="1548213"/>
    <lineage>
        <taxon>Bacteria</taxon>
        <taxon>Bacillati</taxon>
        <taxon>Bacillota</taxon>
        <taxon>Bacilli</taxon>
        <taxon>Bacillales</taxon>
        <taxon>Bacillaceae</taxon>
        <taxon>Alkalicoccus</taxon>
    </lineage>
</organism>